<keyword evidence="6" id="KW-0547">Nucleotide-binding</keyword>
<evidence type="ECO:0000256" key="1">
    <source>
        <dbReference type="ARBA" id="ARBA00003982"/>
    </source>
</evidence>
<dbReference type="GO" id="GO:0005525">
    <property type="term" value="F:GTP binding"/>
    <property type="evidence" value="ECO:0007669"/>
    <property type="project" value="UniProtKB-KW"/>
</dbReference>
<evidence type="ECO:0000313" key="11">
    <source>
        <dbReference type="EMBL" id="CAD6259067.1"/>
    </source>
</evidence>
<dbReference type="Pfam" id="PF03144">
    <property type="entry name" value="GTP_EFTU_D2"/>
    <property type="match status" value="1"/>
</dbReference>
<dbReference type="SUPFAM" id="SSF52540">
    <property type="entry name" value="P-loop containing nucleoside triphosphate hydrolases"/>
    <property type="match status" value="1"/>
</dbReference>
<dbReference type="Gene3D" id="3.40.50.300">
    <property type="entry name" value="P-loop containing nucleotide triphosphate hydrolases"/>
    <property type="match status" value="2"/>
</dbReference>
<organism evidence="11 12">
    <name type="scientific">Miscanthus lutarioriparius</name>
    <dbReference type="NCBI Taxonomy" id="422564"/>
    <lineage>
        <taxon>Eukaryota</taxon>
        <taxon>Viridiplantae</taxon>
        <taxon>Streptophyta</taxon>
        <taxon>Embryophyta</taxon>
        <taxon>Tracheophyta</taxon>
        <taxon>Spermatophyta</taxon>
        <taxon>Magnoliopsida</taxon>
        <taxon>Liliopsida</taxon>
        <taxon>Poales</taxon>
        <taxon>Poaceae</taxon>
        <taxon>PACMAD clade</taxon>
        <taxon>Panicoideae</taxon>
        <taxon>Andropogonodae</taxon>
        <taxon>Andropogoneae</taxon>
        <taxon>Saccharinae</taxon>
        <taxon>Miscanthus</taxon>
    </lineage>
</organism>
<sequence length="505" mass="54854">MDALHKTYMTRKKCHINIVPFKFDTPSPDDMVITGLKSSRNFRKSASMDPSASVQLDEVGGTSSNVPSSSQNITLKLQHLSLESKPKNSKPNIKKAASVSHYKPEPWMLQSEDQEIRKQLSLGIVGHVDSGKSTLCGRLRHALGLISKKQMHKYEKEAKEKDFVPNMISGATQADAAILVVDASIGSFEAGMGVNGIGQTKEHSQLIRSFGVENLIVAVNKMDVVEYSKERFQSIKSQLGTFLRSCGYKDSSVTWVPLSAMANENLVTASSDSRLLSWYNGDCLLKAIDSLPPPHRDVSRPLCLPICDVIASHTLGQVAVCGKIESGGIRTGSKVLVMPSGDIATVRAIERDSSTCSLARAGDNVAIGLHGIDPGHIVSGGVLCHPDFAVRIASHLELKILVLEITMPILVGLQFELHIHHARVSARLVKILSSLDQKTGKALKKMPRLLTARQTAVVEVKLDKEVCVEEFSTLKALGRVFLRSQGNTVAVGIVTRILDQAFDLA</sequence>
<keyword evidence="12" id="KW-1185">Reference proteome</keyword>
<evidence type="ECO:0000313" key="12">
    <source>
        <dbReference type="Proteomes" id="UP000604825"/>
    </source>
</evidence>
<dbReference type="InterPro" id="IPR009000">
    <property type="entry name" value="Transl_B-barrel_sf"/>
</dbReference>
<feature type="domain" description="Translation elongation factor EFTu-like" evidence="9">
    <location>
        <begin position="320"/>
        <end position="384"/>
    </location>
</feature>
<dbReference type="Pfam" id="PF22594">
    <property type="entry name" value="GTP-eEF1A_C"/>
    <property type="match status" value="1"/>
</dbReference>
<dbReference type="Gene3D" id="2.40.30.10">
    <property type="entry name" value="Translation factors"/>
    <property type="match status" value="2"/>
</dbReference>
<comment type="similarity">
    <text evidence="3">Belongs to the TRAFAC class translation factor GTPase superfamily. Classic translation factor GTPase family. EF-Tu/EF-1A subfamily.</text>
</comment>
<dbReference type="Proteomes" id="UP000604825">
    <property type="component" value="Unassembled WGS sequence"/>
</dbReference>
<proteinExistence type="inferred from homology"/>
<dbReference type="FunFam" id="2.40.30.10:FF:000020">
    <property type="entry name" value="Translation elongation factor EF-1"/>
    <property type="match status" value="1"/>
</dbReference>
<feature type="domain" description="GTP-eEF1A C-terminal" evidence="10">
    <location>
        <begin position="396"/>
        <end position="495"/>
    </location>
</feature>
<name>A0A811QS83_9POAL</name>
<keyword evidence="7" id="KW-0342">GTP-binding</keyword>
<dbReference type="SUPFAM" id="SSF50465">
    <property type="entry name" value="EF-Tu/eEF-1alpha/eIF2-gamma C-terminal domain"/>
    <property type="match status" value="1"/>
</dbReference>
<dbReference type="AlphaFoldDB" id="A0A811QS83"/>
<dbReference type="CDD" id="cd04093">
    <property type="entry name" value="HBS1_C_III"/>
    <property type="match status" value="1"/>
</dbReference>
<evidence type="ECO:0008006" key="13">
    <source>
        <dbReference type="Google" id="ProtNLM"/>
    </source>
</evidence>
<dbReference type="InterPro" id="IPR050100">
    <property type="entry name" value="TRAFAC_GTPase_members"/>
</dbReference>
<dbReference type="InterPro" id="IPR000795">
    <property type="entry name" value="T_Tr_GTP-bd_dom"/>
</dbReference>
<keyword evidence="5" id="KW-0963">Cytoplasm</keyword>
<evidence type="ECO:0000259" key="8">
    <source>
        <dbReference type="Pfam" id="PF00009"/>
    </source>
</evidence>
<evidence type="ECO:0000259" key="10">
    <source>
        <dbReference type="Pfam" id="PF22594"/>
    </source>
</evidence>
<evidence type="ECO:0000256" key="6">
    <source>
        <dbReference type="ARBA" id="ARBA00022741"/>
    </source>
</evidence>
<evidence type="ECO:0000256" key="4">
    <source>
        <dbReference type="ARBA" id="ARBA00022481"/>
    </source>
</evidence>
<comment type="caution">
    <text evidence="11">The sequence shown here is derived from an EMBL/GenBank/DDBJ whole genome shotgun (WGS) entry which is preliminary data.</text>
</comment>
<dbReference type="SUPFAM" id="SSF50447">
    <property type="entry name" value="Translation proteins"/>
    <property type="match status" value="1"/>
</dbReference>
<dbReference type="GO" id="GO:0005737">
    <property type="term" value="C:cytoplasm"/>
    <property type="evidence" value="ECO:0007669"/>
    <property type="project" value="UniProtKB-SubCell"/>
</dbReference>
<dbReference type="EMBL" id="CAJGYO010000011">
    <property type="protein sequence ID" value="CAD6259067.1"/>
    <property type="molecule type" value="Genomic_DNA"/>
</dbReference>
<gene>
    <name evidence="11" type="ORF">NCGR_LOCUS42509</name>
</gene>
<comment type="function">
    <text evidence="1">This protein promotes the GTP-dependent binding of aminoacyl-tRNA to the A-site of ribosomes during protein biosynthesis.</text>
</comment>
<dbReference type="Pfam" id="PF00009">
    <property type="entry name" value="GTP_EFTU"/>
    <property type="match status" value="2"/>
</dbReference>
<evidence type="ECO:0000259" key="9">
    <source>
        <dbReference type="Pfam" id="PF03144"/>
    </source>
</evidence>
<dbReference type="InterPro" id="IPR054696">
    <property type="entry name" value="GTP-eEF1A_C"/>
</dbReference>
<keyword evidence="4" id="KW-0488">Methylation</keyword>
<dbReference type="GO" id="GO:0003924">
    <property type="term" value="F:GTPase activity"/>
    <property type="evidence" value="ECO:0007669"/>
    <property type="project" value="InterPro"/>
</dbReference>
<protein>
    <recommendedName>
        <fullName evidence="13">Tr-type G domain-containing protein</fullName>
    </recommendedName>
</protein>
<evidence type="ECO:0000256" key="5">
    <source>
        <dbReference type="ARBA" id="ARBA00022490"/>
    </source>
</evidence>
<dbReference type="InterPro" id="IPR004161">
    <property type="entry name" value="EFTu-like_2"/>
</dbReference>
<dbReference type="FunFam" id="2.40.30.10:FF:000060">
    <property type="entry name" value="elongation factor 1-alpha isoform X4"/>
    <property type="match status" value="1"/>
</dbReference>
<reference evidence="11" key="1">
    <citation type="submission" date="2020-10" db="EMBL/GenBank/DDBJ databases">
        <authorList>
            <person name="Han B."/>
            <person name="Lu T."/>
            <person name="Zhao Q."/>
            <person name="Huang X."/>
            <person name="Zhao Y."/>
        </authorList>
    </citation>
    <scope>NUCLEOTIDE SEQUENCE</scope>
</reference>
<feature type="domain" description="Tr-type G" evidence="8">
    <location>
        <begin position="120"/>
        <end position="156"/>
    </location>
</feature>
<evidence type="ECO:0000256" key="7">
    <source>
        <dbReference type="ARBA" id="ARBA00023134"/>
    </source>
</evidence>
<feature type="domain" description="Tr-type G" evidence="8">
    <location>
        <begin position="161"/>
        <end position="290"/>
    </location>
</feature>
<evidence type="ECO:0000256" key="2">
    <source>
        <dbReference type="ARBA" id="ARBA00004496"/>
    </source>
</evidence>
<dbReference type="InterPro" id="IPR027417">
    <property type="entry name" value="P-loop_NTPase"/>
</dbReference>
<dbReference type="InterPro" id="IPR009001">
    <property type="entry name" value="Transl_elong_EF1A/Init_IF2_C"/>
</dbReference>
<comment type="subcellular location">
    <subcellularLocation>
        <location evidence="2">Cytoplasm</location>
    </subcellularLocation>
</comment>
<accession>A0A811QS83</accession>
<evidence type="ECO:0000256" key="3">
    <source>
        <dbReference type="ARBA" id="ARBA00007249"/>
    </source>
</evidence>
<dbReference type="PANTHER" id="PTHR23115">
    <property type="entry name" value="TRANSLATION FACTOR"/>
    <property type="match status" value="1"/>
</dbReference>
<dbReference type="OrthoDB" id="342024at2759"/>